<reference evidence="2 3" key="1">
    <citation type="submission" date="2023-07" db="EMBL/GenBank/DDBJ databases">
        <title>Sorghum-associated microbial communities from plants grown in Nebraska, USA.</title>
        <authorList>
            <person name="Schachtman D."/>
        </authorList>
    </citation>
    <scope>NUCLEOTIDE SEQUENCE [LARGE SCALE GENOMIC DNA]</scope>
    <source>
        <strain evidence="2 3">4138</strain>
    </source>
</reference>
<protein>
    <submittedName>
        <fullName evidence="2">Uncharacterized protein</fullName>
    </submittedName>
</protein>
<name>A0ABU1W0Q9_9GAMM</name>
<evidence type="ECO:0000256" key="1">
    <source>
        <dbReference type="SAM" id="Phobius"/>
    </source>
</evidence>
<organism evidence="2 3">
    <name type="scientific">Rheinheimera soli</name>
    <dbReference type="NCBI Taxonomy" id="443616"/>
    <lineage>
        <taxon>Bacteria</taxon>
        <taxon>Pseudomonadati</taxon>
        <taxon>Pseudomonadota</taxon>
        <taxon>Gammaproteobacteria</taxon>
        <taxon>Chromatiales</taxon>
        <taxon>Chromatiaceae</taxon>
        <taxon>Rheinheimera</taxon>
    </lineage>
</organism>
<comment type="caution">
    <text evidence="2">The sequence shown here is derived from an EMBL/GenBank/DDBJ whole genome shotgun (WGS) entry which is preliminary data.</text>
</comment>
<dbReference type="EMBL" id="JAVDWR010000006">
    <property type="protein sequence ID" value="MDR7121308.1"/>
    <property type="molecule type" value="Genomic_DNA"/>
</dbReference>
<keyword evidence="1" id="KW-0812">Transmembrane</keyword>
<keyword evidence="3" id="KW-1185">Reference proteome</keyword>
<proteinExistence type="predicted"/>
<sequence length="46" mass="5281">METLNYCVSALTTELHSSDAEFMVLFIVLWLVASVLQNKFETNNEE</sequence>
<evidence type="ECO:0000313" key="2">
    <source>
        <dbReference type="EMBL" id="MDR7121308.1"/>
    </source>
</evidence>
<dbReference type="RefSeq" id="WP_310278211.1">
    <property type="nucleotide sequence ID" value="NZ_JAVDWR010000006.1"/>
</dbReference>
<feature type="transmembrane region" description="Helical" evidence="1">
    <location>
        <begin position="20"/>
        <end position="36"/>
    </location>
</feature>
<dbReference type="Proteomes" id="UP001257909">
    <property type="component" value="Unassembled WGS sequence"/>
</dbReference>
<keyword evidence="1" id="KW-0472">Membrane</keyword>
<evidence type="ECO:0000313" key="3">
    <source>
        <dbReference type="Proteomes" id="UP001257909"/>
    </source>
</evidence>
<accession>A0ABU1W0Q9</accession>
<keyword evidence="1" id="KW-1133">Transmembrane helix</keyword>
<gene>
    <name evidence="2" type="ORF">J2W69_002250</name>
</gene>